<gene>
    <name evidence="3" type="ORF">EZJ44_01020</name>
</gene>
<dbReference type="SUPFAM" id="SSF48208">
    <property type="entry name" value="Six-hairpin glycosidases"/>
    <property type="match status" value="1"/>
</dbReference>
<dbReference type="Pfam" id="PF07221">
    <property type="entry name" value="GlcNAc_2-epim"/>
    <property type="match status" value="1"/>
</dbReference>
<comment type="similarity">
    <text evidence="1">Belongs to the N-acylglucosamine 2-epimerase family.</text>
</comment>
<evidence type="ECO:0000256" key="1">
    <source>
        <dbReference type="ARBA" id="ARBA00008558"/>
    </source>
</evidence>
<dbReference type="AlphaFoldDB" id="A0A4Q9V282"/>
<dbReference type="Proteomes" id="UP000293036">
    <property type="component" value="Unassembled WGS sequence"/>
</dbReference>
<dbReference type="GO" id="GO:0005975">
    <property type="term" value="P:carbohydrate metabolic process"/>
    <property type="evidence" value="ECO:0007669"/>
    <property type="project" value="InterPro"/>
</dbReference>
<keyword evidence="4" id="KW-1185">Reference proteome</keyword>
<dbReference type="EMBL" id="SJDT01000001">
    <property type="protein sequence ID" value="TBW23749.1"/>
    <property type="molecule type" value="Genomic_DNA"/>
</dbReference>
<dbReference type="InterPro" id="IPR010819">
    <property type="entry name" value="AGE/CE"/>
</dbReference>
<evidence type="ECO:0000256" key="2">
    <source>
        <dbReference type="ARBA" id="ARBA00023235"/>
    </source>
</evidence>
<comment type="caution">
    <text evidence="3">The sequence shown here is derived from an EMBL/GenBank/DDBJ whole genome shotgun (WGS) entry which is preliminary data.</text>
</comment>
<accession>A0A4Q9V282</accession>
<evidence type="ECO:0000313" key="4">
    <source>
        <dbReference type="Proteomes" id="UP000293036"/>
    </source>
</evidence>
<dbReference type="RefSeq" id="WP_131279239.1">
    <property type="nucleotide sequence ID" value="NZ_JBHSLR010000009.1"/>
</dbReference>
<protein>
    <submittedName>
        <fullName evidence="3">AGE family epimerase/isomerase</fullName>
    </submittedName>
</protein>
<dbReference type="GO" id="GO:0016853">
    <property type="term" value="F:isomerase activity"/>
    <property type="evidence" value="ECO:0007669"/>
    <property type="project" value="UniProtKB-KW"/>
</dbReference>
<evidence type="ECO:0000313" key="3">
    <source>
        <dbReference type="EMBL" id="TBW23749.1"/>
    </source>
</evidence>
<dbReference type="InterPro" id="IPR008928">
    <property type="entry name" value="6-hairpin_glycosidase_sf"/>
</dbReference>
<dbReference type="OrthoDB" id="9806359at2"/>
<name>A0A4Q9V282_9ACTO</name>
<reference evidence="3 4" key="1">
    <citation type="submission" date="2019-02" db="EMBL/GenBank/DDBJ databases">
        <title>Arcanobacterium bovis sp. nov., isolated from the milk of a cow with mastitis.</title>
        <authorList>
            <person name="Sammra O."/>
            <person name="Foster G."/>
            <person name="Hassan A."/>
            <person name="Alssahen M."/>
            <person name="Laemmler C."/>
            <person name="Borowiak M."/>
            <person name="Malorny B."/>
            <person name="Abdulmawjood A."/>
        </authorList>
    </citation>
    <scope>NUCLEOTIDE SEQUENCE [LARGE SCALE GENOMIC DNA]</scope>
    <source>
        <strain evidence="3 4">C605018/01/1</strain>
    </source>
</reference>
<dbReference type="Gene3D" id="1.50.10.10">
    <property type="match status" value="1"/>
</dbReference>
<proteinExistence type="inferred from homology"/>
<organism evidence="3 4">
    <name type="scientific">Arcanobacterium bovis</name>
    <dbReference type="NCBI Taxonomy" id="2529275"/>
    <lineage>
        <taxon>Bacteria</taxon>
        <taxon>Bacillati</taxon>
        <taxon>Actinomycetota</taxon>
        <taxon>Actinomycetes</taxon>
        <taxon>Actinomycetales</taxon>
        <taxon>Actinomycetaceae</taxon>
        <taxon>Arcanobacterium</taxon>
    </lineage>
</organism>
<keyword evidence="2 3" id="KW-0413">Isomerase</keyword>
<dbReference type="InterPro" id="IPR012341">
    <property type="entry name" value="6hp_glycosidase-like_sf"/>
</dbReference>
<dbReference type="PANTHER" id="PTHR15108">
    <property type="entry name" value="N-ACYLGLUCOSAMINE-2-EPIMERASE"/>
    <property type="match status" value="1"/>
</dbReference>
<sequence length="422" mass="46729">MFVTEETKEWLNAETSALVDFARKSRVDVGFGTLDADGGIDAAAGAQLWINCRMTHVFCLAYMRGDDSARDYAKHGIRSLLTNFRDSEYDGFFSTISLESGDPLGERGSQKEAYAHAFVLLAASSGIQAGIEGAEELFAAAKDVHEKYFWESVGLACESWDRAFTENEPYRGVNANMHTVEASLAAWEATGDLVWLGKAYSILHFVLGEAKGLGWRIPEHFDTQWNLLPDFNIDQPADPFRPYGITPGHGIEWSRLALQFWVTAQNISADQLREIQADDAWLAEIPQVAVALYDQALADGWDVDGAPGIVYTTSYTGEPVVHERMHWTVCEGIAAAAAFATYGESTGDSELVSRMNERFEELLDFALAKIIEAPGRWTHELDRNNVPSGITWPGKPDVYHAYQCLLMPIIPLTASFAQAVKR</sequence>